<keyword evidence="1" id="KW-1133">Transmembrane helix</keyword>
<evidence type="ECO:0000313" key="3">
    <source>
        <dbReference type="Proteomes" id="UP001168552"/>
    </source>
</evidence>
<keyword evidence="1" id="KW-0812">Transmembrane</keyword>
<dbReference type="RefSeq" id="WP_320003702.1">
    <property type="nucleotide sequence ID" value="NZ_JAUHJS010000003.1"/>
</dbReference>
<evidence type="ECO:0000313" key="2">
    <source>
        <dbReference type="EMBL" id="MDN4165173.1"/>
    </source>
</evidence>
<feature type="transmembrane region" description="Helical" evidence="1">
    <location>
        <begin position="61"/>
        <end position="81"/>
    </location>
</feature>
<protein>
    <submittedName>
        <fullName evidence="2">DUF983 domain-containing protein</fullName>
    </submittedName>
</protein>
<dbReference type="InterPro" id="IPR009325">
    <property type="entry name" value="DUF983"/>
</dbReference>
<dbReference type="Proteomes" id="UP001168552">
    <property type="component" value="Unassembled WGS sequence"/>
</dbReference>
<dbReference type="EMBL" id="JAUHJS010000003">
    <property type="protein sequence ID" value="MDN4165173.1"/>
    <property type="molecule type" value="Genomic_DNA"/>
</dbReference>
<keyword evidence="1" id="KW-0472">Membrane</keyword>
<evidence type="ECO:0000256" key="1">
    <source>
        <dbReference type="SAM" id="Phobius"/>
    </source>
</evidence>
<feature type="transmembrane region" description="Helical" evidence="1">
    <location>
        <begin position="87"/>
        <end position="106"/>
    </location>
</feature>
<proteinExistence type="predicted"/>
<gene>
    <name evidence="2" type="ORF">QWY31_06655</name>
</gene>
<name>A0ABT8F459_9BACT</name>
<comment type="caution">
    <text evidence="2">The sequence shown here is derived from an EMBL/GenBank/DDBJ whole genome shotgun (WGS) entry which is preliminary data.</text>
</comment>
<reference evidence="2" key="1">
    <citation type="submission" date="2023-06" db="EMBL/GenBank/DDBJ databases">
        <title>Cytophagales bacterium Strain LB-30, isolated from soil.</title>
        <authorList>
            <person name="Liu B."/>
        </authorList>
    </citation>
    <scope>NUCLEOTIDE SEQUENCE</scope>
    <source>
        <strain evidence="2">LB-30</strain>
    </source>
</reference>
<organism evidence="2 3">
    <name type="scientific">Shiella aurantiaca</name>
    <dbReference type="NCBI Taxonomy" id="3058365"/>
    <lineage>
        <taxon>Bacteria</taxon>
        <taxon>Pseudomonadati</taxon>
        <taxon>Bacteroidota</taxon>
        <taxon>Cytophagia</taxon>
        <taxon>Cytophagales</taxon>
        <taxon>Shiellaceae</taxon>
        <taxon>Shiella</taxon>
    </lineage>
</organism>
<dbReference type="Pfam" id="PF06170">
    <property type="entry name" value="DUF983"/>
    <property type="match status" value="1"/>
</dbReference>
<accession>A0ABT8F459</accession>
<sequence length="132" mass="15231">MPKNRSKVEAILKAKCPQCHEGDVFKAPLLHVTEFTKMNHNCPKCGVQFEIEPGFFFGAMYISYAFSVGTLLVAYFLLKYVFGDPDLMYYLISVPTVIILFLPFTFRYSRIIYLYLIGGFKYNPESVREANK</sequence>
<keyword evidence="3" id="KW-1185">Reference proteome</keyword>